<evidence type="ECO:0000313" key="2">
    <source>
        <dbReference type="Proteomes" id="UP000054928"/>
    </source>
</evidence>
<evidence type="ECO:0000313" key="1">
    <source>
        <dbReference type="EMBL" id="CEG37395.1"/>
    </source>
</evidence>
<dbReference type="AlphaFoldDB" id="A0A0N7L413"/>
<sequence length="80" mass="9164">MWRAPTSVHSRSEQARKDNHCCVPVYRSSKPHTSAPVGCGWKPNLKYTVVSTDMINKCERKKAIQKYPTDPFFFFGEEAS</sequence>
<accession>A0A0N7L413</accession>
<dbReference type="EMBL" id="CCYD01000286">
    <property type="protein sequence ID" value="CEG37395.1"/>
    <property type="molecule type" value="Genomic_DNA"/>
</dbReference>
<dbReference type="GeneID" id="36400044"/>
<proteinExistence type="predicted"/>
<dbReference type="Proteomes" id="UP000054928">
    <property type="component" value="Unassembled WGS sequence"/>
</dbReference>
<name>A0A0N7L413_PLAHL</name>
<keyword evidence="2" id="KW-1185">Reference proteome</keyword>
<organism evidence="1 2">
    <name type="scientific">Plasmopara halstedii</name>
    <name type="common">Downy mildew of sunflower</name>
    <dbReference type="NCBI Taxonomy" id="4781"/>
    <lineage>
        <taxon>Eukaryota</taxon>
        <taxon>Sar</taxon>
        <taxon>Stramenopiles</taxon>
        <taxon>Oomycota</taxon>
        <taxon>Peronosporomycetes</taxon>
        <taxon>Peronosporales</taxon>
        <taxon>Peronosporaceae</taxon>
        <taxon>Plasmopara</taxon>
    </lineage>
</organism>
<reference evidence="2" key="1">
    <citation type="submission" date="2014-09" db="EMBL/GenBank/DDBJ databases">
        <authorList>
            <person name="Sharma Rahul"/>
            <person name="Thines Marco"/>
        </authorList>
    </citation>
    <scope>NUCLEOTIDE SEQUENCE [LARGE SCALE GENOMIC DNA]</scope>
</reference>
<dbReference type="RefSeq" id="XP_024573764.1">
    <property type="nucleotide sequence ID" value="XM_024722716.1"/>
</dbReference>
<protein>
    <submittedName>
        <fullName evidence="1">Uncharacterized protein</fullName>
    </submittedName>
</protein>